<dbReference type="GO" id="GO:0005576">
    <property type="term" value="C:extracellular region"/>
    <property type="evidence" value="ECO:0007669"/>
    <property type="project" value="InterPro"/>
</dbReference>
<name>A0A7R8UGN2_HERIL</name>
<feature type="domain" description="Chitin-binding type-2" evidence="7">
    <location>
        <begin position="286"/>
        <end position="343"/>
    </location>
</feature>
<evidence type="ECO:0000256" key="5">
    <source>
        <dbReference type="ARBA" id="ARBA00023180"/>
    </source>
</evidence>
<keyword evidence="3" id="KW-0677">Repeat</keyword>
<feature type="domain" description="Chitin-binding type-2" evidence="7">
    <location>
        <begin position="147"/>
        <end position="206"/>
    </location>
</feature>
<keyword evidence="1" id="KW-0147">Chitin-binding</keyword>
<evidence type="ECO:0000313" key="9">
    <source>
        <dbReference type="Proteomes" id="UP000594454"/>
    </source>
</evidence>
<dbReference type="EMBL" id="LR899010">
    <property type="protein sequence ID" value="CAD7080540.1"/>
    <property type="molecule type" value="Genomic_DNA"/>
</dbReference>
<evidence type="ECO:0000256" key="6">
    <source>
        <dbReference type="SAM" id="SignalP"/>
    </source>
</evidence>
<accession>A0A7R8UGN2</accession>
<dbReference type="OrthoDB" id="6020543at2759"/>
<dbReference type="Proteomes" id="UP000594454">
    <property type="component" value="Chromosome 2"/>
</dbReference>
<dbReference type="InterPro" id="IPR002557">
    <property type="entry name" value="Chitin-bd_dom"/>
</dbReference>
<keyword evidence="9" id="KW-1185">Reference proteome</keyword>
<dbReference type="InParanoid" id="A0A7R8UGN2"/>
<dbReference type="PANTHER" id="PTHR23301:SF106">
    <property type="entry name" value="CHITIN-BINDING TYPE-2 DOMAIN-CONTAINING PROTEIN-RELATED"/>
    <property type="match status" value="1"/>
</dbReference>
<feature type="domain" description="Chitin-binding type-2" evidence="7">
    <location>
        <begin position="86"/>
        <end position="143"/>
    </location>
</feature>
<sequence length="353" mass="37337">MVALAAFLITFFASLPRSGYCQNACINQASSTTTYVPNPTSCAAWIACSLGEVVETGICNSGYMFNPSSASCEPARNVNCPSSPVMNICQNQPDDSYVADPNNCHGYFHCANSVGSAGLCSSGYYFNSTLEVCVNDPSYECESNTPDVICSDVPNGTFLPDKTSCSGYYHCDNGQYIAGSCGNTLYFNPATGACDYPSNVQYSTSSTNGSEGSSTTAISVPYNYTGICGTTTDDSRFALDPANCTGYFYCKSPNDKAPTHGYCPIGLAFNSTSQECASASNVTCTIEPCVNRPVGYFAADDTSCSSFYYCSASGKKAGKCPPGYNFDVKNQNCNLPSVVPCRVRNAPDNNVNA</sequence>
<evidence type="ECO:0000256" key="2">
    <source>
        <dbReference type="ARBA" id="ARBA00022729"/>
    </source>
</evidence>
<dbReference type="GO" id="GO:0008061">
    <property type="term" value="F:chitin binding"/>
    <property type="evidence" value="ECO:0007669"/>
    <property type="project" value="UniProtKB-KW"/>
</dbReference>
<evidence type="ECO:0000256" key="1">
    <source>
        <dbReference type="ARBA" id="ARBA00022669"/>
    </source>
</evidence>
<evidence type="ECO:0000256" key="4">
    <source>
        <dbReference type="ARBA" id="ARBA00023157"/>
    </source>
</evidence>
<dbReference type="AlphaFoldDB" id="A0A7R8UGN2"/>
<dbReference type="PROSITE" id="PS50940">
    <property type="entry name" value="CHIT_BIND_II"/>
    <property type="match status" value="5"/>
</dbReference>
<evidence type="ECO:0000313" key="8">
    <source>
        <dbReference type="EMBL" id="CAD7080540.1"/>
    </source>
</evidence>
<feature type="chain" id="PRO_5031476959" description="Chitin-binding type-2 domain-containing protein" evidence="6">
    <location>
        <begin position="22"/>
        <end position="353"/>
    </location>
</feature>
<dbReference type="SMART" id="SM00494">
    <property type="entry name" value="ChtBD2"/>
    <property type="match status" value="5"/>
</dbReference>
<dbReference type="SUPFAM" id="SSF57625">
    <property type="entry name" value="Invertebrate chitin-binding proteins"/>
    <property type="match status" value="5"/>
</dbReference>
<dbReference type="Pfam" id="PF01607">
    <property type="entry name" value="CBM_14"/>
    <property type="match status" value="5"/>
</dbReference>
<keyword evidence="4" id="KW-1015">Disulfide bond</keyword>
<organism evidence="8 9">
    <name type="scientific">Hermetia illucens</name>
    <name type="common">Black soldier fly</name>
    <dbReference type="NCBI Taxonomy" id="343691"/>
    <lineage>
        <taxon>Eukaryota</taxon>
        <taxon>Metazoa</taxon>
        <taxon>Ecdysozoa</taxon>
        <taxon>Arthropoda</taxon>
        <taxon>Hexapoda</taxon>
        <taxon>Insecta</taxon>
        <taxon>Pterygota</taxon>
        <taxon>Neoptera</taxon>
        <taxon>Endopterygota</taxon>
        <taxon>Diptera</taxon>
        <taxon>Brachycera</taxon>
        <taxon>Stratiomyomorpha</taxon>
        <taxon>Stratiomyidae</taxon>
        <taxon>Hermetiinae</taxon>
        <taxon>Hermetia</taxon>
    </lineage>
</organism>
<dbReference type="InterPro" id="IPR051940">
    <property type="entry name" value="Chitin_bind-dev_reg"/>
</dbReference>
<dbReference type="InterPro" id="IPR036508">
    <property type="entry name" value="Chitin-bd_dom_sf"/>
</dbReference>
<keyword evidence="2 6" id="KW-0732">Signal</keyword>
<feature type="domain" description="Chitin-binding type-2" evidence="7">
    <location>
        <begin position="22"/>
        <end position="82"/>
    </location>
</feature>
<dbReference type="Gene3D" id="2.170.140.10">
    <property type="entry name" value="Chitin binding domain"/>
    <property type="match status" value="5"/>
</dbReference>
<gene>
    <name evidence="8" type="ORF">HERILL_LOCUS3689</name>
</gene>
<feature type="signal peptide" evidence="6">
    <location>
        <begin position="1"/>
        <end position="21"/>
    </location>
</feature>
<evidence type="ECO:0000259" key="7">
    <source>
        <dbReference type="PROSITE" id="PS50940"/>
    </source>
</evidence>
<protein>
    <recommendedName>
        <fullName evidence="7">Chitin-binding type-2 domain-containing protein</fullName>
    </recommendedName>
</protein>
<proteinExistence type="predicted"/>
<dbReference type="PANTHER" id="PTHR23301">
    <property type="entry name" value="CHITIN BINDING PERITROPHIN-A"/>
    <property type="match status" value="1"/>
</dbReference>
<reference evidence="8 9" key="1">
    <citation type="submission" date="2020-11" db="EMBL/GenBank/DDBJ databases">
        <authorList>
            <person name="Wallbank WR R."/>
            <person name="Pardo Diaz C."/>
            <person name="Kozak K."/>
            <person name="Martin S."/>
            <person name="Jiggins C."/>
            <person name="Moest M."/>
            <person name="Warren A I."/>
            <person name="Generalovic N T."/>
            <person name="Byers J.R.P. K."/>
            <person name="Montejo-Kovacevich G."/>
            <person name="Yen C E."/>
        </authorList>
    </citation>
    <scope>NUCLEOTIDE SEQUENCE [LARGE SCALE GENOMIC DNA]</scope>
</reference>
<feature type="domain" description="Chitin-binding type-2" evidence="7">
    <location>
        <begin position="225"/>
        <end position="285"/>
    </location>
</feature>
<evidence type="ECO:0000256" key="3">
    <source>
        <dbReference type="ARBA" id="ARBA00022737"/>
    </source>
</evidence>
<keyword evidence="5" id="KW-0325">Glycoprotein</keyword>